<gene>
    <name evidence="6" type="ORF">SYNPS1DRAFT_19316</name>
</gene>
<dbReference type="NCBIfam" id="TIGR03953">
    <property type="entry name" value="rplD_bact"/>
    <property type="match status" value="1"/>
</dbReference>
<dbReference type="GO" id="GO:0003735">
    <property type="term" value="F:structural constituent of ribosome"/>
    <property type="evidence" value="ECO:0007669"/>
    <property type="project" value="InterPro"/>
</dbReference>
<dbReference type="Gene3D" id="3.40.1370.10">
    <property type="match status" value="1"/>
</dbReference>
<feature type="region of interest" description="Disordered" evidence="5">
    <location>
        <begin position="1"/>
        <end position="27"/>
    </location>
</feature>
<dbReference type="EMBL" id="KZ991452">
    <property type="protein sequence ID" value="RKP22959.1"/>
    <property type="molecule type" value="Genomic_DNA"/>
</dbReference>
<evidence type="ECO:0000256" key="3">
    <source>
        <dbReference type="ARBA" id="ARBA00023274"/>
    </source>
</evidence>
<organism evidence="6 7">
    <name type="scientific">Syncephalis pseudoplumigaleata</name>
    <dbReference type="NCBI Taxonomy" id="1712513"/>
    <lineage>
        <taxon>Eukaryota</taxon>
        <taxon>Fungi</taxon>
        <taxon>Fungi incertae sedis</taxon>
        <taxon>Zoopagomycota</taxon>
        <taxon>Zoopagomycotina</taxon>
        <taxon>Zoopagomycetes</taxon>
        <taxon>Zoopagales</taxon>
        <taxon>Piptocephalidaceae</taxon>
        <taxon>Syncephalis</taxon>
    </lineage>
</organism>
<accession>A0A4V1J0W3</accession>
<evidence type="ECO:0000313" key="6">
    <source>
        <dbReference type="EMBL" id="RKP22959.1"/>
    </source>
</evidence>
<dbReference type="GO" id="GO:0005840">
    <property type="term" value="C:ribosome"/>
    <property type="evidence" value="ECO:0007669"/>
    <property type="project" value="UniProtKB-KW"/>
</dbReference>
<dbReference type="SUPFAM" id="SSF52166">
    <property type="entry name" value="Ribosomal protein L4"/>
    <property type="match status" value="1"/>
</dbReference>
<keyword evidence="7" id="KW-1185">Reference proteome</keyword>
<dbReference type="GO" id="GO:0006412">
    <property type="term" value="P:translation"/>
    <property type="evidence" value="ECO:0007669"/>
    <property type="project" value="InterPro"/>
</dbReference>
<dbReference type="InterPro" id="IPR013005">
    <property type="entry name" value="Ribosomal_uL4-like"/>
</dbReference>
<keyword evidence="3" id="KW-0687">Ribonucleoprotein</keyword>
<sequence length="166" mass="18805">GTHATKGISDVRGTTRKAAPQKGRGRARIGTMRAPQFRGGARVFGPKPRDHSTELPVKVQLAALRAALSTKYEQDQLVLVDALQLNEHKTRGFVDLMRRHHWTDQSLLLTTGRTAVERNLRIATNNLQRVECTLAEELDVYRMLQYDLLILDRVAVRVLEEKLQVE</sequence>
<dbReference type="GO" id="GO:1990904">
    <property type="term" value="C:ribonucleoprotein complex"/>
    <property type="evidence" value="ECO:0007669"/>
    <property type="project" value="UniProtKB-KW"/>
</dbReference>
<dbReference type="Proteomes" id="UP000278143">
    <property type="component" value="Unassembled WGS sequence"/>
</dbReference>
<reference evidence="7" key="1">
    <citation type="journal article" date="2018" name="Nat. Microbiol.">
        <title>Leveraging single-cell genomics to expand the fungal tree of life.</title>
        <authorList>
            <person name="Ahrendt S.R."/>
            <person name="Quandt C.A."/>
            <person name="Ciobanu D."/>
            <person name="Clum A."/>
            <person name="Salamov A."/>
            <person name="Andreopoulos B."/>
            <person name="Cheng J.F."/>
            <person name="Woyke T."/>
            <person name="Pelin A."/>
            <person name="Henrissat B."/>
            <person name="Reynolds N.K."/>
            <person name="Benny G.L."/>
            <person name="Smith M.E."/>
            <person name="James T.Y."/>
            <person name="Grigoriev I.V."/>
        </authorList>
    </citation>
    <scope>NUCLEOTIDE SEQUENCE [LARGE SCALE GENOMIC DNA]</scope>
    <source>
        <strain evidence="7">Benny S71-1</strain>
    </source>
</reference>
<dbReference type="InterPro" id="IPR023574">
    <property type="entry name" value="Ribosomal_uL4_dom_sf"/>
</dbReference>
<evidence type="ECO:0000256" key="4">
    <source>
        <dbReference type="ARBA" id="ARBA00040565"/>
    </source>
</evidence>
<dbReference type="Pfam" id="PF00573">
    <property type="entry name" value="Ribosomal_L4"/>
    <property type="match status" value="1"/>
</dbReference>
<proteinExistence type="inferred from homology"/>
<evidence type="ECO:0000313" key="7">
    <source>
        <dbReference type="Proteomes" id="UP000278143"/>
    </source>
</evidence>
<evidence type="ECO:0000256" key="1">
    <source>
        <dbReference type="ARBA" id="ARBA00010528"/>
    </source>
</evidence>
<comment type="similarity">
    <text evidence="1">Belongs to the universal ribosomal protein uL4 family.</text>
</comment>
<evidence type="ECO:0000256" key="5">
    <source>
        <dbReference type="SAM" id="MobiDB-lite"/>
    </source>
</evidence>
<dbReference type="InterPro" id="IPR002136">
    <property type="entry name" value="Ribosomal_uL4"/>
</dbReference>
<dbReference type="PANTHER" id="PTHR10746">
    <property type="entry name" value="50S RIBOSOMAL PROTEIN L4"/>
    <property type="match status" value="1"/>
</dbReference>
<dbReference type="AlphaFoldDB" id="A0A4V1J0W3"/>
<protein>
    <recommendedName>
        <fullName evidence="4">Large ribosomal subunit protein uL4m</fullName>
    </recommendedName>
</protein>
<dbReference type="PANTHER" id="PTHR10746:SF6">
    <property type="entry name" value="LARGE RIBOSOMAL SUBUNIT PROTEIN UL4M"/>
    <property type="match status" value="1"/>
</dbReference>
<evidence type="ECO:0000256" key="2">
    <source>
        <dbReference type="ARBA" id="ARBA00022980"/>
    </source>
</evidence>
<name>A0A4V1J0W3_9FUNG</name>
<dbReference type="OrthoDB" id="275876at2759"/>
<keyword evidence="2 6" id="KW-0689">Ribosomal protein</keyword>
<feature type="non-terminal residue" evidence="6">
    <location>
        <position position="1"/>
    </location>
</feature>